<organism evidence="1 2">
    <name type="scientific">Scytonema hofmannii FACHB-248</name>
    <dbReference type="NCBI Taxonomy" id="1842502"/>
    <lineage>
        <taxon>Bacteria</taxon>
        <taxon>Bacillati</taxon>
        <taxon>Cyanobacteriota</taxon>
        <taxon>Cyanophyceae</taxon>
        <taxon>Nostocales</taxon>
        <taxon>Scytonemataceae</taxon>
        <taxon>Scytonema</taxon>
    </lineage>
</organism>
<dbReference type="EMBL" id="JACJTA010000054">
    <property type="protein sequence ID" value="MBD2607044.1"/>
    <property type="molecule type" value="Genomic_DNA"/>
</dbReference>
<comment type="caution">
    <text evidence="1">The sequence shown here is derived from an EMBL/GenBank/DDBJ whole genome shotgun (WGS) entry which is preliminary data.</text>
</comment>
<accession>A0ABR8GVG0</accession>
<sequence length="96" mass="10501">MDAEGKAKLIKHLLGGSGLQVVIGSNQVHATTVYQVSLSSPDQISTILDAIAKKFPPKILLKNLRARHMERLSEILQAIPAAHEYADKISSLVFLR</sequence>
<dbReference type="Proteomes" id="UP000660380">
    <property type="component" value="Unassembled WGS sequence"/>
</dbReference>
<name>A0ABR8GVG0_9CYAN</name>
<evidence type="ECO:0000313" key="2">
    <source>
        <dbReference type="Proteomes" id="UP000660380"/>
    </source>
</evidence>
<proteinExistence type="predicted"/>
<keyword evidence="2" id="KW-1185">Reference proteome</keyword>
<gene>
    <name evidence="1" type="ORF">H6G81_21560</name>
</gene>
<dbReference type="RefSeq" id="WP_029631513.1">
    <property type="nucleotide sequence ID" value="NZ_JACJTA010000054.1"/>
</dbReference>
<evidence type="ECO:0000313" key="1">
    <source>
        <dbReference type="EMBL" id="MBD2607044.1"/>
    </source>
</evidence>
<protein>
    <submittedName>
        <fullName evidence="1">Uncharacterized protein</fullName>
    </submittedName>
</protein>
<reference evidence="1 2" key="1">
    <citation type="journal article" date="2020" name="ISME J.">
        <title>Comparative genomics reveals insights into cyanobacterial evolution and habitat adaptation.</title>
        <authorList>
            <person name="Chen M.Y."/>
            <person name="Teng W.K."/>
            <person name="Zhao L."/>
            <person name="Hu C.X."/>
            <person name="Zhou Y.K."/>
            <person name="Han B.P."/>
            <person name="Song L.R."/>
            <person name="Shu W.S."/>
        </authorList>
    </citation>
    <scope>NUCLEOTIDE SEQUENCE [LARGE SCALE GENOMIC DNA]</scope>
    <source>
        <strain evidence="1 2">FACHB-248</strain>
    </source>
</reference>